<evidence type="ECO:0000313" key="1">
    <source>
        <dbReference type="EMBL" id="GAH97615.1"/>
    </source>
</evidence>
<proteinExistence type="predicted"/>
<accession>X1KVF8</accession>
<dbReference type="AlphaFoldDB" id="X1KVF8"/>
<reference evidence="1" key="1">
    <citation type="journal article" date="2014" name="Front. Microbiol.">
        <title>High frequency of phylogenetically diverse reductive dehalogenase-homologous genes in deep subseafloor sedimentary metagenomes.</title>
        <authorList>
            <person name="Kawai M."/>
            <person name="Futagami T."/>
            <person name="Toyoda A."/>
            <person name="Takaki Y."/>
            <person name="Nishi S."/>
            <person name="Hori S."/>
            <person name="Arai W."/>
            <person name="Tsubouchi T."/>
            <person name="Morono Y."/>
            <person name="Uchiyama I."/>
            <person name="Ito T."/>
            <person name="Fujiyama A."/>
            <person name="Inagaki F."/>
            <person name="Takami H."/>
        </authorList>
    </citation>
    <scope>NUCLEOTIDE SEQUENCE</scope>
    <source>
        <strain evidence="1">Expedition CK06-06</strain>
    </source>
</reference>
<dbReference type="EMBL" id="BARV01002922">
    <property type="protein sequence ID" value="GAH97615.1"/>
    <property type="molecule type" value="Genomic_DNA"/>
</dbReference>
<name>X1KVF8_9ZZZZ</name>
<sequence length="40" mass="4633">MYREMVPYVTDLLLSEGLRSLLNEICPVKDCEHVPAIKTR</sequence>
<gene>
    <name evidence="1" type="ORF">S06H3_07260</name>
</gene>
<protein>
    <submittedName>
        <fullName evidence="1">Uncharacterized protein</fullName>
    </submittedName>
</protein>
<organism evidence="1">
    <name type="scientific">marine sediment metagenome</name>
    <dbReference type="NCBI Taxonomy" id="412755"/>
    <lineage>
        <taxon>unclassified sequences</taxon>
        <taxon>metagenomes</taxon>
        <taxon>ecological metagenomes</taxon>
    </lineage>
</organism>
<comment type="caution">
    <text evidence="1">The sequence shown here is derived from an EMBL/GenBank/DDBJ whole genome shotgun (WGS) entry which is preliminary data.</text>
</comment>